<organism evidence="9 10">
    <name type="scientific">Olea europaea subsp. europaea</name>
    <dbReference type="NCBI Taxonomy" id="158383"/>
    <lineage>
        <taxon>Eukaryota</taxon>
        <taxon>Viridiplantae</taxon>
        <taxon>Streptophyta</taxon>
        <taxon>Embryophyta</taxon>
        <taxon>Tracheophyta</taxon>
        <taxon>Spermatophyta</taxon>
        <taxon>Magnoliopsida</taxon>
        <taxon>eudicotyledons</taxon>
        <taxon>Gunneridae</taxon>
        <taxon>Pentapetalae</taxon>
        <taxon>asterids</taxon>
        <taxon>lamiids</taxon>
        <taxon>Lamiales</taxon>
        <taxon>Oleaceae</taxon>
        <taxon>Oleeae</taxon>
        <taxon>Olea</taxon>
    </lineage>
</organism>
<keyword evidence="3 9" id="KW-0032">Aminotransferase</keyword>
<dbReference type="InterPro" id="IPR015422">
    <property type="entry name" value="PyrdxlP-dep_Trfase_small"/>
</dbReference>
<dbReference type="CDD" id="cd00609">
    <property type="entry name" value="AAT_like"/>
    <property type="match status" value="1"/>
</dbReference>
<dbReference type="InterPro" id="IPR005958">
    <property type="entry name" value="TyrNic_aminoTrfase"/>
</dbReference>
<comment type="cofactor">
    <cofactor evidence="1 6">
        <name>pyridoxal 5'-phosphate</name>
        <dbReference type="ChEBI" id="CHEBI:597326"/>
    </cofactor>
</comment>
<sequence>MEIAESHAVEKASWHNNYTMSPDVFNGYQEAREAVARYSSVDGVRVDPQVSTASAYWVGNTTHSLVGWVACLSGGKPQSRADPVGEENKDVVLCSGCSCALDLAITVLANPGQNILVPRPGFSIYRTLAEGLGIRTKPYNLLVSATNLDASIFAERGWEADLAGLEAAIDEDTAAIVVNNPSNPCGSVFSKQHLRDILDIASRHRVPIIGDEIYEHLVFPGERYYSLGSLSEDVPILSCSGLTKRFLVPGWRMGWVVLHDRAGVLGREVRAGLQRLSQRIIGSNTIVQGALADILERTPQAFYDQTVRTLQAHARLAYDELSRVPGLRPVMPQGAMYMMVGIDMDMFPEFGTDLELVNQLVCEESVFVLPGQCFDFPGYVRLVLTVPEPQLRAACSRIRSFCARHHRAHGSADVDMDSQELPHLQTLQDMEVLEVDELDLSPRGADTFPNDSGPGAVGVGG</sequence>
<proteinExistence type="inferred from homology"/>
<evidence type="ECO:0000313" key="10">
    <source>
        <dbReference type="Proteomes" id="UP000594638"/>
    </source>
</evidence>
<protein>
    <submittedName>
        <fullName evidence="9">Tyrosine aminotransferase</fullName>
    </submittedName>
</protein>
<dbReference type="Pfam" id="PF00155">
    <property type="entry name" value="Aminotran_1_2"/>
    <property type="match status" value="1"/>
</dbReference>
<dbReference type="EMBL" id="CACTIH010009827">
    <property type="protein sequence ID" value="CAA3033088.1"/>
    <property type="molecule type" value="Genomic_DNA"/>
</dbReference>
<accession>A0A8S0VH07</accession>
<dbReference type="PANTHER" id="PTHR45744">
    <property type="entry name" value="TYROSINE AMINOTRANSFERASE"/>
    <property type="match status" value="1"/>
</dbReference>
<evidence type="ECO:0000313" key="9">
    <source>
        <dbReference type="EMBL" id="CAA3033088.1"/>
    </source>
</evidence>
<evidence type="ECO:0000256" key="4">
    <source>
        <dbReference type="ARBA" id="ARBA00022679"/>
    </source>
</evidence>
<dbReference type="NCBIfam" id="TIGR01265">
    <property type="entry name" value="tyr_nico_aTase"/>
    <property type="match status" value="1"/>
</dbReference>
<dbReference type="PROSITE" id="PS00105">
    <property type="entry name" value="AA_TRANSFER_CLASS_1"/>
    <property type="match status" value="1"/>
</dbReference>
<dbReference type="Proteomes" id="UP000594638">
    <property type="component" value="Unassembled WGS sequence"/>
</dbReference>
<keyword evidence="4" id="KW-0808">Transferase</keyword>
<dbReference type="OrthoDB" id="7042322at2759"/>
<evidence type="ECO:0000256" key="2">
    <source>
        <dbReference type="ARBA" id="ARBA00007441"/>
    </source>
</evidence>
<dbReference type="InterPro" id="IPR004838">
    <property type="entry name" value="NHTrfase_class1_PyrdxlP-BS"/>
</dbReference>
<reference evidence="9 10" key="1">
    <citation type="submission" date="2019-12" db="EMBL/GenBank/DDBJ databases">
        <authorList>
            <person name="Alioto T."/>
            <person name="Alioto T."/>
            <person name="Gomez Garrido J."/>
        </authorList>
    </citation>
    <scope>NUCLEOTIDE SEQUENCE [LARGE SCALE GENOMIC DNA]</scope>
</reference>
<dbReference type="InterPro" id="IPR015424">
    <property type="entry name" value="PyrdxlP-dep_Trfase"/>
</dbReference>
<dbReference type="Gene3D" id="3.90.1150.10">
    <property type="entry name" value="Aspartate Aminotransferase, domain 1"/>
    <property type="match status" value="1"/>
</dbReference>
<evidence type="ECO:0000259" key="8">
    <source>
        <dbReference type="Pfam" id="PF00155"/>
    </source>
</evidence>
<dbReference type="InterPro" id="IPR004839">
    <property type="entry name" value="Aminotransferase_I/II_large"/>
</dbReference>
<dbReference type="GO" id="GO:0006572">
    <property type="term" value="P:L-tyrosine catabolic process"/>
    <property type="evidence" value="ECO:0007669"/>
    <property type="project" value="TreeGrafter"/>
</dbReference>
<dbReference type="GO" id="GO:0006559">
    <property type="term" value="P:L-phenylalanine catabolic process"/>
    <property type="evidence" value="ECO:0007669"/>
    <property type="project" value="TreeGrafter"/>
</dbReference>
<dbReference type="GO" id="GO:0030170">
    <property type="term" value="F:pyridoxal phosphate binding"/>
    <property type="evidence" value="ECO:0007669"/>
    <property type="project" value="InterPro"/>
</dbReference>
<evidence type="ECO:0000256" key="7">
    <source>
        <dbReference type="SAM" id="MobiDB-lite"/>
    </source>
</evidence>
<dbReference type="Gramene" id="OE9A110869T1">
    <property type="protein sequence ID" value="OE9A110869C1"/>
    <property type="gene ID" value="OE9A110869"/>
</dbReference>
<feature type="region of interest" description="Disordered" evidence="7">
    <location>
        <begin position="441"/>
        <end position="461"/>
    </location>
</feature>
<keyword evidence="5" id="KW-0663">Pyridoxal phosphate</keyword>
<feature type="domain" description="Aminotransferase class I/classII large" evidence="8">
    <location>
        <begin position="87"/>
        <end position="398"/>
    </location>
</feature>
<feature type="non-terminal residue" evidence="9">
    <location>
        <position position="1"/>
    </location>
</feature>
<dbReference type="InterPro" id="IPR015421">
    <property type="entry name" value="PyrdxlP-dep_Trfase_major"/>
</dbReference>
<evidence type="ECO:0000256" key="1">
    <source>
        <dbReference type="ARBA" id="ARBA00001933"/>
    </source>
</evidence>
<evidence type="ECO:0000256" key="3">
    <source>
        <dbReference type="ARBA" id="ARBA00022576"/>
    </source>
</evidence>
<keyword evidence="10" id="KW-1185">Reference proteome</keyword>
<dbReference type="GO" id="GO:0004838">
    <property type="term" value="F:L-tyrosine-2-oxoglutarate transaminase activity"/>
    <property type="evidence" value="ECO:0007669"/>
    <property type="project" value="TreeGrafter"/>
</dbReference>
<name>A0A8S0VH07_OLEEU</name>
<dbReference type="PANTHER" id="PTHR45744:SF2">
    <property type="entry name" value="TYROSINE AMINOTRANSFERASE"/>
    <property type="match status" value="1"/>
</dbReference>
<evidence type="ECO:0000256" key="6">
    <source>
        <dbReference type="PIRSR" id="PIRSR000517-1"/>
    </source>
</evidence>
<evidence type="ECO:0000256" key="5">
    <source>
        <dbReference type="ARBA" id="ARBA00022898"/>
    </source>
</evidence>
<comment type="similarity">
    <text evidence="2">Belongs to the class-I pyridoxal-phosphate-dependent aminotransferase family.</text>
</comment>
<comment type="caution">
    <text evidence="9">The sequence shown here is derived from an EMBL/GenBank/DDBJ whole genome shotgun (WGS) entry which is preliminary data.</text>
</comment>
<dbReference type="Gene3D" id="3.40.640.10">
    <property type="entry name" value="Type I PLP-dependent aspartate aminotransferase-like (Major domain)"/>
    <property type="match status" value="1"/>
</dbReference>
<feature type="modified residue" description="N6-(pyridoxal phosphate)lysine" evidence="6">
    <location>
        <position position="244"/>
    </location>
</feature>
<gene>
    <name evidence="9" type="ORF">OLEA9_A110869</name>
</gene>
<dbReference type="SUPFAM" id="SSF53383">
    <property type="entry name" value="PLP-dependent transferases"/>
    <property type="match status" value="1"/>
</dbReference>
<dbReference type="AlphaFoldDB" id="A0A8S0VH07"/>